<keyword evidence="11" id="KW-1185">Reference proteome</keyword>
<evidence type="ECO:0000256" key="3">
    <source>
        <dbReference type="ARBA" id="ARBA00012918"/>
    </source>
</evidence>
<dbReference type="Gene3D" id="3.30.750.24">
    <property type="entry name" value="STAS domain"/>
    <property type="match status" value="1"/>
</dbReference>
<evidence type="ECO:0000256" key="7">
    <source>
        <dbReference type="HAMAP-Rule" id="MF_00313"/>
    </source>
</evidence>
<evidence type="ECO:0000256" key="6">
    <source>
        <dbReference type="ARBA" id="ARBA00070405"/>
    </source>
</evidence>
<dbReference type="HAMAP" id="MF_00313">
    <property type="entry name" value="Glutaminase"/>
    <property type="match status" value="1"/>
</dbReference>
<dbReference type="OrthoDB" id="9788822at2"/>
<evidence type="ECO:0000313" key="10">
    <source>
        <dbReference type="EMBL" id="PAY22865.1"/>
    </source>
</evidence>
<name>A0A2A2WNX6_9ACTN</name>
<comment type="catalytic activity">
    <reaction evidence="5 7">
        <text>L-glutamine + H2O = L-glutamate + NH4(+)</text>
        <dbReference type="Rhea" id="RHEA:15889"/>
        <dbReference type="ChEBI" id="CHEBI:15377"/>
        <dbReference type="ChEBI" id="CHEBI:28938"/>
        <dbReference type="ChEBI" id="CHEBI:29985"/>
        <dbReference type="ChEBI" id="CHEBI:58359"/>
        <dbReference type="EC" id="3.5.1.2"/>
    </reaction>
</comment>
<evidence type="ECO:0000256" key="8">
    <source>
        <dbReference type="SAM" id="MobiDB-lite"/>
    </source>
</evidence>
<keyword evidence="7" id="KW-0007">Acetylation</keyword>
<dbReference type="InterPro" id="IPR012338">
    <property type="entry name" value="Beta-lactam/transpept-like"/>
</dbReference>
<dbReference type="InterPro" id="IPR036513">
    <property type="entry name" value="STAS_dom_sf"/>
</dbReference>
<dbReference type="NCBIfam" id="NF002134">
    <property type="entry name" value="PRK00971.1-4"/>
    <property type="match status" value="1"/>
</dbReference>
<reference evidence="11" key="1">
    <citation type="submission" date="2017-09" db="EMBL/GenBank/DDBJ databases">
        <authorList>
            <person name="Zhang Y."/>
            <person name="Huang X."/>
            <person name="Liu J."/>
            <person name="Lu L."/>
            <person name="Peng K."/>
        </authorList>
    </citation>
    <scope>NUCLEOTIDE SEQUENCE [LARGE SCALE GENOMIC DNA]</scope>
    <source>
        <strain evidence="11">S-XJ-1</strain>
    </source>
</reference>
<dbReference type="Gene3D" id="3.40.710.10">
    <property type="entry name" value="DD-peptidase/beta-lactamase superfamily"/>
    <property type="match status" value="1"/>
</dbReference>
<dbReference type="InterPro" id="IPR058548">
    <property type="entry name" value="MlaB-like_STAS"/>
</dbReference>
<dbReference type="PANTHER" id="PTHR12544:SF29">
    <property type="entry name" value="GLUTAMINASE"/>
    <property type="match status" value="1"/>
</dbReference>
<dbReference type="AlphaFoldDB" id="A0A2A2WNX6"/>
<dbReference type="EC" id="3.5.1.2" evidence="3 7"/>
<evidence type="ECO:0000256" key="1">
    <source>
        <dbReference type="ARBA" id="ARBA00011076"/>
    </source>
</evidence>
<feature type="binding site" evidence="7">
    <location>
        <position position="64"/>
    </location>
    <ligand>
        <name>substrate</name>
    </ligand>
</feature>
<gene>
    <name evidence="7" type="primary">glsA</name>
    <name evidence="10" type="ORF">CEY15_11080</name>
</gene>
<dbReference type="RefSeq" id="WP_017837276.1">
    <property type="nucleotide sequence ID" value="NZ_NTGA01000019.1"/>
</dbReference>
<protein>
    <recommendedName>
        <fullName evidence="6 7">Glutaminase</fullName>
        <ecNumber evidence="3 7">3.5.1.2</ecNumber>
    </recommendedName>
</protein>
<feature type="binding site" evidence="7">
    <location>
        <position position="191"/>
    </location>
    <ligand>
        <name>substrate</name>
    </ligand>
</feature>
<dbReference type="SUPFAM" id="SSF52091">
    <property type="entry name" value="SpoIIaa-like"/>
    <property type="match status" value="1"/>
</dbReference>
<dbReference type="GO" id="GO:0006543">
    <property type="term" value="P:L-glutamine catabolic process"/>
    <property type="evidence" value="ECO:0007669"/>
    <property type="project" value="TreeGrafter"/>
</dbReference>
<feature type="binding site" evidence="7">
    <location>
        <position position="160"/>
    </location>
    <ligand>
        <name>substrate</name>
    </ligand>
</feature>
<dbReference type="NCBIfam" id="TIGR03814">
    <property type="entry name" value="Gln_ase"/>
    <property type="match status" value="1"/>
</dbReference>
<dbReference type="SUPFAM" id="SSF56601">
    <property type="entry name" value="beta-lactamase/transpeptidase-like"/>
    <property type="match status" value="1"/>
</dbReference>
<feature type="region of interest" description="Disordered" evidence="8">
    <location>
        <begin position="387"/>
        <end position="418"/>
    </location>
</feature>
<comment type="caution">
    <text evidence="10">The sequence shown here is derived from an EMBL/GenBank/DDBJ whole genome shotgun (WGS) entry which is preliminary data.</text>
</comment>
<evidence type="ECO:0000256" key="2">
    <source>
        <dbReference type="ARBA" id="ARBA00011881"/>
    </source>
</evidence>
<feature type="binding site" evidence="7">
    <location>
        <position position="261"/>
    </location>
    <ligand>
        <name>substrate</name>
    </ligand>
</feature>
<dbReference type="GO" id="GO:0004359">
    <property type="term" value="F:glutaminase activity"/>
    <property type="evidence" value="ECO:0007669"/>
    <property type="project" value="UniProtKB-UniRule"/>
</dbReference>
<comment type="similarity">
    <text evidence="1 7">Belongs to the glutaminase family.</text>
</comment>
<dbReference type="InterPro" id="IPR015868">
    <property type="entry name" value="Glutaminase"/>
</dbReference>
<proteinExistence type="inferred from homology"/>
<dbReference type="PROSITE" id="PS50801">
    <property type="entry name" value="STAS"/>
    <property type="match status" value="1"/>
</dbReference>
<dbReference type="InterPro" id="IPR002645">
    <property type="entry name" value="STAS_dom"/>
</dbReference>
<comment type="subunit">
    <text evidence="2 7">Homotetramer.</text>
</comment>
<dbReference type="Pfam" id="PF13466">
    <property type="entry name" value="STAS_2"/>
    <property type="match status" value="1"/>
</dbReference>
<evidence type="ECO:0000256" key="4">
    <source>
        <dbReference type="ARBA" id="ARBA00022801"/>
    </source>
</evidence>
<accession>A0A2A2WNX6</accession>
<dbReference type="GO" id="GO:0006537">
    <property type="term" value="P:glutamate biosynthetic process"/>
    <property type="evidence" value="ECO:0007669"/>
    <property type="project" value="TreeGrafter"/>
</dbReference>
<dbReference type="EMBL" id="NTGA01000019">
    <property type="protein sequence ID" value="PAY22865.1"/>
    <property type="molecule type" value="Genomic_DNA"/>
</dbReference>
<feature type="binding site" evidence="7">
    <location>
        <position position="243"/>
    </location>
    <ligand>
        <name>substrate</name>
    </ligand>
</feature>
<feature type="domain" description="STAS" evidence="9">
    <location>
        <begin position="318"/>
        <end position="394"/>
    </location>
</feature>
<feature type="binding site" evidence="7">
    <location>
        <position position="167"/>
    </location>
    <ligand>
        <name>substrate</name>
    </ligand>
</feature>
<evidence type="ECO:0000313" key="11">
    <source>
        <dbReference type="Proteomes" id="UP000218810"/>
    </source>
</evidence>
<evidence type="ECO:0000259" key="9">
    <source>
        <dbReference type="PROSITE" id="PS50801"/>
    </source>
</evidence>
<sequence>MKTPVPDYLQEIRDLCSTGAGGHLADYIPELAAVDPDRFAVSACTMDGVVYTAGDADAEFTIQSMSKPFAYALALRDRGIEAVLEKVAVEPSGDAFNQISLERTSGRPRNPMINIGAITTHTLVGPVGADEDERDEALAAGLSAFAGRRLEVDAAVMTSELRTAFRNRAMANLVRAGGIIDDDPDAAVRGYTRQCAYRVTVRDLAVMAVTLANGGVNPVTHERVISAPVARQVLAVMTTCGMYDAAGDWMSTVGIPAKSGVSGGIFGALPGQVGLGVFSPRLDEHGHSVEGVRTFERLSRDLELHLMNTTVTEVEAVRSVRFDEVTGRRTFRLQGPMTFASAEQVLRRLAEIPPGDGEVTLDLSRVSSVNATARRMLLESMRRLASDGHPVGLADPGRRLPEPDLGDGSRPITRRATR</sequence>
<dbReference type="PANTHER" id="PTHR12544">
    <property type="entry name" value="GLUTAMINASE"/>
    <property type="match status" value="1"/>
</dbReference>
<feature type="binding site" evidence="7">
    <location>
        <position position="114"/>
    </location>
    <ligand>
        <name>substrate</name>
    </ligand>
</feature>
<keyword evidence="4 7" id="KW-0378">Hydrolase</keyword>
<evidence type="ECO:0000256" key="5">
    <source>
        <dbReference type="ARBA" id="ARBA00049534"/>
    </source>
</evidence>
<organism evidence="10 11">
    <name type="scientific">Dietzia natronolimnaea</name>
    <dbReference type="NCBI Taxonomy" id="161920"/>
    <lineage>
        <taxon>Bacteria</taxon>
        <taxon>Bacillati</taxon>
        <taxon>Actinomycetota</taxon>
        <taxon>Actinomycetes</taxon>
        <taxon>Mycobacteriales</taxon>
        <taxon>Dietziaceae</taxon>
        <taxon>Dietzia</taxon>
    </lineage>
</organism>
<dbReference type="Pfam" id="PF04960">
    <property type="entry name" value="Glutaminase"/>
    <property type="match status" value="1"/>
</dbReference>
<dbReference type="FunFam" id="3.40.710.10:FF:000005">
    <property type="entry name" value="Glutaminase"/>
    <property type="match status" value="1"/>
</dbReference>
<dbReference type="Proteomes" id="UP000218810">
    <property type="component" value="Unassembled WGS sequence"/>
</dbReference>